<dbReference type="STRING" id="69332.A0A388LHQ4"/>
<evidence type="ECO:0000313" key="6">
    <source>
        <dbReference type="EMBL" id="GBG81763.1"/>
    </source>
</evidence>
<dbReference type="AlphaFoldDB" id="A0A388LHQ4"/>
<keyword evidence="7" id="KW-1185">Reference proteome</keyword>
<dbReference type="FunFam" id="3.40.1490.10:FF:000002">
    <property type="entry name" value="Peptidyl-tRNA hydrolase 2, mitochondrial"/>
    <property type="match status" value="1"/>
</dbReference>
<dbReference type="NCBIfam" id="NF003314">
    <property type="entry name" value="PRK04322.1"/>
    <property type="match status" value="1"/>
</dbReference>
<evidence type="ECO:0000256" key="4">
    <source>
        <dbReference type="ARBA" id="ARBA00048707"/>
    </source>
</evidence>
<gene>
    <name evidence="6" type="ORF">CBR_g33941</name>
</gene>
<accession>A0A388LHQ4</accession>
<dbReference type="GO" id="GO:0005829">
    <property type="term" value="C:cytosol"/>
    <property type="evidence" value="ECO:0007669"/>
    <property type="project" value="TreeGrafter"/>
</dbReference>
<dbReference type="Gene3D" id="3.40.1490.10">
    <property type="entry name" value="Bit1"/>
    <property type="match status" value="1"/>
</dbReference>
<dbReference type="GO" id="GO:0004045">
    <property type="term" value="F:peptidyl-tRNA hydrolase activity"/>
    <property type="evidence" value="ECO:0007669"/>
    <property type="project" value="UniProtKB-EC"/>
</dbReference>
<comment type="similarity">
    <text evidence="3">Belongs to the PTH2 family.</text>
</comment>
<dbReference type="CDD" id="cd02430">
    <property type="entry name" value="PTH2"/>
    <property type="match status" value="1"/>
</dbReference>
<dbReference type="PANTHER" id="PTHR12649:SF30">
    <property type="entry name" value="AMINOACYL-TRNA HYDROLASE"/>
    <property type="match status" value="1"/>
</dbReference>
<keyword evidence="2" id="KW-0378">Hydrolase</keyword>
<evidence type="ECO:0000313" key="7">
    <source>
        <dbReference type="Proteomes" id="UP000265515"/>
    </source>
</evidence>
<organism evidence="6 7">
    <name type="scientific">Chara braunii</name>
    <name type="common">Braun's stonewort</name>
    <dbReference type="NCBI Taxonomy" id="69332"/>
    <lineage>
        <taxon>Eukaryota</taxon>
        <taxon>Viridiplantae</taxon>
        <taxon>Streptophyta</taxon>
        <taxon>Charophyceae</taxon>
        <taxon>Charales</taxon>
        <taxon>Characeae</taxon>
        <taxon>Chara</taxon>
    </lineage>
</organism>
<dbReference type="SUPFAM" id="SSF102462">
    <property type="entry name" value="Peptidyl-tRNA hydrolase II"/>
    <property type="match status" value="1"/>
</dbReference>
<evidence type="ECO:0000256" key="2">
    <source>
        <dbReference type="ARBA" id="ARBA00022801"/>
    </source>
</evidence>
<dbReference type="OrthoDB" id="1733656at2759"/>
<comment type="caution">
    <text evidence="6">The sequence shown here is derived from an EMBL/GenBank/DDBJ whole genome shotgun (WGS) entry which is preliminary data.</text>
</comment>
<protein>
    <recommendedName>
        <fullName evidence="1">peptidyl-tRNA hydrolase</fullName>
        <ecNumber evidence="1">3.1.1.29</ecNumber>
    </recommendedName>
</protein>
<reference evidence="6 7" key="1">
    <citation type="journal article" date="2018" name="Cell">
        <title>The Chara Genome: Secondary Complexity and Implications for Plant Terrestrialization.</title>
        <authorList>
            <person name="Nishiyama T."/>
            <person name="Sakayama H."/>
            <person name="Vries J.D."/>
            <person name="Buschmann H."/>
            <person name="Saint-Marcoux D."/>
            <person name="Ullrich K.K."/>
            <person name="Haas F.B."/>
            <person name="Vanderstraeten L."/>
            <person name="Becker D."/>
            <person name="Lang D."/>
            <person name="Vosolsobe S."/>
            <person name="Rombauts S."/>
            <person name="Wilhelmsson P.K.I."/>
            <person name="Janitza P."/>
            <person name="Kern R."/>
            <person name="Heyl A."/>
            <person name="Rumpler F."/>
            <person name="Villalobos L.I.A.C."/>
            <person name="Clay J.M."/>
            <person name="Skokan R."/>
            <person name="Toyoda A."/>
            <person name="Suzuki Y."/>
            <person name="Kagoshima H."/>
            <person name="Schijlen E."/>
            <person name="Tajeshwar N."/>
            <person name="Catarino B."/>
            <person name="Hetherington A.J."/>
            <person name="Saltykova A."/>
            <person name="Bonnot C."/>
            <person name="Breuninger H."/>
            <person name="Symeonidi A."/>
            <person name="Radhakrishnan G.V."/>
            <person name="Van Nieuwerburgh F."/>
            <person name="Deforce D."/>
            <person name="Chang C."/>
            <person name="Karol K.G."/>
            <person name="Hedrich R."/>
            <person name="Ulvskov P."/>
            <person name="Glockner G."/>
            <person name="Delwiche C.F."/>
            <person name="Petrasek J."/>
            <person name="Van de Peer Y."/>
            <person name="Friml J."/>
            <person name="Beilby M."/>
            <person name="Dolan L."/>
            <person name="Kohara Y."/>
            <person name="Sugano S."/>
            <person name="Fujiyama A."/>
            <person name="Delaux P.-M."/>
            <person name="Quint M."/>
            <person name="TheiBen G."/>
            <person name="Hagemann M."/>
            <person name="Harholt J."/>
            <person name="Dunand C."/>
            <person name="Zachgo S."/>
            <person name="Langdale J."/>
            <person name="Maumus F."/>
            <person name="Straeten D.V.D."/>
            <person name="Gould S.B."/>
            <person name="Rensing S.A."/>
        </authorList>
    </citation>
    <scope>NUCLEOTIDE SEQUENCE [LARGE SCALE GENOMIC DNA]</scope>
    <source>
        <strain evidence="6 7">S276</strain>
    </source>
</reference>
<dbReference type="InterPro" id="IPR023476">
    <property type="entry name" value="Pep_tRNA_hydro_II_dom_sf"/>
</dbReference>
<name>A0A388LHQ4_CHABU</name>
<dbReference type="EC" id="3.1.1.29" evidence="1"/>
<sequence length="199" mass="21397">MSDSGLLQVVAVGIGAFALGCYLGLTWRSRHPEKGLAVDLRSSGGAMPELSALDDGMGEAENIIDSRDLAALDNTETLAMFNGEFKLVLVVRMDLKMGKGKIAAQCSHATLGIYKKLQRKAPTALRKWEYSGQRKVVLKIDTEDDMMALVKKAKDAGVPTHITIDAGRTQIAPDSRTVMAVGPAPDHVLDDITGHLKLL</sequence>
<dbReference type="EMBL" id="BFEA01000386">
    <property type="protein sequence ID" value="GBG81763.1"/>
    <property type="molecule type" value="Genomic_DNA"/>
</dbReference>
<proteinExistence type="inferred from homology"/>
<keyword evidence="5" id="KW-0812">Transmembrane</keyword>
<dbReference type="Proteomes" id="UP000265515">
    <property type="component" value="Unassembled WGS sequence"/>
</dbReference>
<comment type="catalytic activity">
    <reaction evidence="4">
        <text>an N-acyl-L-alpha-aminoacyl-tRNA + H2O = an N-acyl-L-amino acid + a tRNA + H(+)</text>
        <dbReference type="Rhea" id="RHEA:54448"/>
        <dbReference type="Rhea" id="RHEA-COMP:10123"/>
        <dbReference type="Rhea" id="RHEA-COMP:13883"/>
        <dbReference type="ChEBI" id="CHEBI:15377"/>
        <dbReference type="ChEBI" id="CHEBI:15378"/>
        <dbReference type="ChEBI" id="CHEBI:59874"/>
        <dbReference type="ChEBI" id="CHEBI:78442"/>
        <dbReference type="ChEBI" id="CHEBI:138191"/>
        <dbReference type="EC" id="3.1.1.29"/>
    </reaction>
</comment>
<evidence type="ECO:0000256" key="5">
    <source>
        <dbReference type="SAM" id="Phobius"/>
    </source>
</evidence>
<dbReference type="NCBIfam" id="TIGR00283">
    <property type="entry name" value="arch_pth2"/>
    <property type="match status" value="1"/>
</dbReference>
<dbReference type="Pfam" id="PF01981">
    <property type="entry name" value="PTH2"/>
    <property type="match status" value="1"/>
</dbReference>
<feature type="transmembrane region" description="Helical" evidence="5">
    <location>
        <begin position="6"/>
        <end position="25"/>
    </location>
</feature>
<keyword evidence="5" id="KW-0472">Membrane</keyword>
<evidence type="ECO:0000256" key="1">
    <source>
        <dbReference type="ARBA" id="ARBA00013260"/>
    </source>
</evidence>
<dbReference type="PANTHER" id="PTHR12649">
    <property type="entry name" value="PEPTIDYL-TRNA HYDROLASE 2"/>
    <property type="match status" value="1"/>
</dbReference>
<dbReference type="GO" id="GO:0005739">
    <property type="term" value="C:mitochondrion"/>
    <property type="evidence" value="ECO:0007669"/>
    <property type="project" value="TreeGrafter"/>
</dbReference>
<keyword evidence="5" id="KW-1133">Transmembrane helix</keyword>
<evidence type="ECO:0000256" key="3">
    <source>
        <dbReference type="ARBA" id="ARBA00038050"/>
    </source>
</evidence>
<dbReference type="Gramene" id="GBG81763">
    <property type="protein sequence ID" value="GBG81763"/>
    <property type="gene ID" value="CBR_g33941"/>
</dbReference>
<dbReference type="InterPro" id="IPR002833">
    <property type="entry name" value="PTH2"/>
</dbReference>